<dbReference type="AlphaFoldDB" id="A0A218WNU9"/>
<proteinExistence type="predicted"/>
<accession>A0A218WNU9</accession>
<sequence length="110" mass="11948">MVSQNGVLTLSAPHFGPPASAQGFPTEARDTIYRPAISPGNRREIGGHGVMNNKEKHGPLRKAKESSQKNRRTRNPENNGAGTVALFITESPKHRKLPSMGLQKSLLVPK</sequence>
<dbReference type="Proteomes" id="UP000197138">
    <property type="component" value="Unassembled WGS sequence"/>
</dbReference>
<name>A0A218WNU9_PUNGR</name>
<feature type="region of interest" description="Disordered" evidence="1">
    <location>
        <begin position="1"/>
        <end position="110"/>
    </location>
</feature>
<evidence type="ECO:0000313" key="2">
    <source>
        <dbReference type="EMBL" id="OWM74040.1"/>
    </source>
</evidence>
<dbReference type="EMBL" id="MTKT01003890">
    <property type="protein sequence ID" value="OWM74040.1"/>
    <property type="molecule type" value="Genomic_DNA"/>
</dbReference>
<comment type="caution">
    <text evidence="2">The sequence shown here is derived from an EMBL/GenBank/DDBJ whole genome shotgun (WGS) entry which is preliminary data.</text>
</comment>
<protein>
    <submittedName>
        <fullName evidence="2">Uncharacterized protein</fullName>
    </submittedName>
</protein>
<evidence type="ECO:0000256" key="1">
    <source>
        <dbReference type="SAM" id="MobiDB-lite"/>
    </source>
</evidence>
<evidence type="ECO:0000313" key="3">
    <source>
        <dbReference type="Proteomes" id="UP000197138"/>
    </source>
</evidence>
<feature type="compositionally biased region" description="Basic and acidic residues" evidence="1">
    <location>
        <begin position="53"/>
        <end position="68"/>
    </location>
</feature>
<gene>
    <name evidence="2" type="ORF">CDL15_Pgr020949</name>
</gene>
<organism evidence="2 3">
    <name type="scientific">Punica granatum</name>
    <name type="common">Pomegranate</name>
    <dbReference type="NCBI Taxonomy" id="22663"/>
    <lineage>
        <taxon>Eukaryota</taxon>
        <taxon>Viridiplantae</taxon>
        <taxon>Streptophyta</taxon>
        <taxon>Embryophyta</taxon>
        <taxon>Tracheophyta</taxon>
        <taxon>Spermatophyta</taxon>
        <taxon>Magnoliopsida</taxon>
        <taxon>eudicotyledons</taxon>
        <taxon>Gunneridae</taxon>
        <taxon>Pentapetalae</taxon>
        <taxon>rosids</taxon>
        <taxon>malvids</taxon>
        <taxon>Myrtales</taxon>
        <taxon>Lythraceae</taxon>
        <taxon>Punica</taxon>
    </lineage>
</organism>
<reference evidence="3" key="1">
    <citation type="journal article" date="2017" name="Plant J.">
        <title>The pomegranate (Punica granatum L.) genome and the genomics of punicalagin biosynthesis.</title>
        <authorList>
            <person name="Qin G."/>
            <person name="Xu C."/>
            <person name="Ming R."/>
            <person name="Tang H."/>
            <person name="Guyot R."/>
            <person name="Kramer E.M."/>
            <person name="Hu Y."/>
            <person name="Yi X."/>
            <person name="Qi Y."/>
            <person name="Xu X."/>
            <person name="Gao Z."/>
            <person name="Pan H."/>
            <person name="Jian J."/>
            <person name="Tian Y."/>
            <person name="Yue Z."/>
            <person name="Xu Y."/>
        </authorList>
    </citation>
    <scope>NUCLEOTIDE SEQUENCE [LARGE SCALE GENOMIC DNA]</scope>
    <source>
        <strain evidence="3">cv. Dabenzi</strain>
    </source>
</reference>